<dbReference type="InterPro" id="IPR002347">
    <property type="entry name" value="SDR_fam"/>
</dbReference>
<dbReference type="OrthoDB" id="9775296at2"/>
<evidence type="ECO:0000256" key="2">
    <source>
        <dbReference type="ARBA" id="ARBA00023002"/>
    </source>
</evidence>
<dbReference type="FunFam" id="3.40.50.720:FF:000084">
    <property type="entry name" value="Short-chain dehydrogenase reductase"/>
    <property type="match status" value="1"/>
</dbReference>
<protein>
    <submittedName>
        <fullName evidence="5">Sepiapterin reductase</fullName>
        <ecNumber evidence="5">1.1.1.325</ecNumber>
    </submittedName>
</protein>
<dbReference type="PRINTS" id="PR00080">
    <property type="entry name" value="SDRFAMILY"/>
</dbReference>
<evidence type="ECO:0000313" key="5">
    <source>
        <dbReference type="EMBL" id="QDV06136.1"/>
    </source>
</evidence>
<dbReference type="PROSITE" id="PS00061">
    <property type="entry name" value="ADH_SHORT"/>
    <property type="match status" value="1"/>
</dbReference>
<dbReference type="SMART" id="SM00822">
    <property type="entry name" value="PKS_KR"/>
    <property type="match status" value="1"/>
</dbReference>
<dbReference type="PANTHER" id="PTHR44196">
    <property type="entry name" value="DEHYDROGENASE/REDUCTASE SDR FAMILY MEMBER 7B"/>
    <property type="match status" value="1"/>
</dbReference>
<dbReference type="Gene3D" id="3.40.50.720">
    <property type="entry name" value="NAD(P)-binding Rossmann-like Domain"/>
    <property type="match status" value="1"/>
</dbReference>
<dbReference type="AlphaFoldDB" id="A0A518EPX7"/>
<dbReference type="EMBL" id="CP036434">
    <property type="protein sequence ID" value="QDV06136.1"/>
    <property type="molecule type" value="Genomic_DNA"/>
</dbReference>
<dbReference type="Proteomes" id="UP000320390">
    <property type="component" value="Chromosome"/>
</dbReference>
<dbReference type="InterPro" id="IPR020904">
    <property type="entry name" value="Sc_DH/Rdtase_CS"/>
</dbReference>
<feature type="domain" description="Ketoreductase" evidence="4">
    <location>
        <begin position="11"/>
        <end position="171"/>
    </location>
</feature>
<dbReference type="GO" id="GO:0016491">
    <property type="term" value="F:oxidoreductase activity"/>
    <property type="evidence" value="ECO:0007669"/>
    <property type="project" value="UniProtKB-KW"/>
</dbReference>
<dbReference type="InterPro" id="IPR057326">
    <property type="entry name" value="KR_dom"/>
</dbReference>
<dbReference type="GO" id="GO:0016020">
    <property type="term" value="C:membrane"/>
    <property type="evidence" value="ECO:0007669"/>
    <property type="project" value="TreeGrafter"/>
</dbReference>
<dbReference type="CDD" id="cd05233">
    <property type="entry name" value="SDR_c"/>
    <property type="match status" value="1"/>
</dbReference>
<comment type="similarity">
    <text evidence="1 3">Belongs to the short-chain dehydrogenases/reductases (SDR) family.</text>
</comment>
<name>A0A518EPX7_9BACT</name>
<dbReference type="SUPFAM" id="SSF51735">
    <property type="entry name" value="NAD(P)-binding Rossmann-fold domains"/>
    <property type="match status" value="1"/>
</dbReference>
<dbReference type="Pfam" id="PF00106">
    <property type="entry name" value="adh_short"/>
    <property type="match status" value="1"/>
</dbReference>
<dbReference type="InterPro" id="IPR036291">
    <property type="entry name" value="NAD(P)-bd_dom_sf"/>
</dbReference>
<evidence type="ECO:0000313" key="6">
    <source>
        <dbReference type="Proteomes" id="UP000320390"/>
    </source>
</evidence>
<reference evidence="5 6" key="1">
    <citation type="submission" date="2019-02" db="EMBL/GenBank/DDBJ databases">
        <title>Deep-cultivation of Planctomycetes and their phenomic and genomic characterization uncovers novel biology.</title>
        <authorList>
            <person name="Wiegand S."/>
            <person name="Jogler M."/>
            <person name="Boedeker C."/>
            <person name="Pinto D."/>
            <person name="Vollmers J."/>
            <person name="Rivas-Marin E."/>
            <person name="Kohn T."/>
            <person name="Peeters S.H."/>
            <person name="Heuer A."/>
            <person name="Rast P."/>
            <person name="Oberbeckmann S."/>
            <person name="Bunk B."/>
            <person name="Jeske O."/>
            <person name="Meyerdierks A."/>
            <person name="Storesund J.E."/>
            <person name="Kallscheuer N."/>
            <person name="Luecker S."/>
            <person name="Lage O.M."/>
            <person name="Pohl T."/>
            <person name="Merkel B.J."/>
            <person name="Hornburger P."/>
            <person name="Mueller R.-W."/>
            <person name="Bruemmer F."/>
            <person name="Labrenz M."/>
            <person name="Spormann A.M."/>
            <person name="Op den Camp H."/>
            <person name="Overmann J."/>
            <person name="Amann R."/>
            <person name="Jetten M.S.M."/>
            <person name="Mascher T."/>
            <person name="Medema M.H."/>
            <person name="Devos D.P."/>
            <person name="Kaster A.-K."/>
            <person name="Ovreas L."/>
            <person name="Rohde M."/>
            <person name="Galperin M.Y."/>
            <person name="Jogler C."/>
        </authorList>
    </citation>
    <scope>NUCLEOTIDE SEQUENCE [LARGE SCALE GENOMIC DNA]</scope>
    <source>
        <strain evidence="5 6">Poly30</strain>
    </source>
</reference>
<dbReference type="RefSeq" id="WP_145196070.1">
    <property type="nucleotide sequence ID" value="NZ_CP036434.1"/>
</dbReference>
<keyword evidence="6" id="KW-1185">Reference proteome</keyword>
<dbReference type="PANTHER" id="PTHR44196:SF1">
    <property type="entry name" value="DEHYDROGENASE_REDUCTASE SDR FAMILY MEMBER 7B"/>
    <property type="match status" value="1"/>
</dbReference>
<organism evidence="5 6">
    <name type="scientific">Saltatorellus ferox</name>
    <dbReference type="NCBI Taxonomy" id="2528018"/>
    <lineage>
        <taxon>Bacteria</taxon>
        <taxon>Pseudomonadati</taxon>
        <taxon>Planctomycetota</taxon>
        <taxon>Planctomycetia</taxon>
        <taxon>Planctomycetia incertae sedis</taxon>
        <taxon>Saltatorellus</taxon>
    </lineage>
</organism>
<sequence>MTTQESPLQGKRVLVTGGSSGIGKAIAVKLKGLGAHVAINGRDKASLDAASLELGTRGLQGDVGDAGDAERIVATFVKEAGGIDILINNAGFGSFNTLLETTAEEMESVWRTNVLGAFMVGKAAARHMVDQRSGTIVNIASTAGLKGFARGSAYASSKFALRGMTECWRDELRRHDVRVVLCNPSEVITDFSRRAGGSQQPSPKKLIPEDIADAVAGALVTDPRGFIPEFSVFATNPF</sequence>
<keyword evidence="2 5" id="KW-0560">Oxidoreductase</keyword>
<accession>A0A518EPX7</accession>
<dbReference type="PRINTS" id="PR00081">
    <property type="entry name" value="GDHRDH"/>
</dbReference>
<gene>
    <name evidence="5" type="ORF">Poly30_16410</name>
</gene>
<evidence type="ECO:0000256" key="3">
    <source>
        <dbReference type="RuleBase" id="RU000363"/>
    </source>
</evidence>
<evidence type="ECO:0000256" key="1">
    <source>
        <dbReference type="ARBA" id="ARBA00006484"/>
    </source>
</evidence>
<dbReference type="EC" id="1.1.1.325" evidence="5"/>
<evidence type="ECO:0000259" key="4">
    <source>
        <dbReference type="SMART" id="SM00822"/>
    </source>
</evidence>
<proteinExistence type="inferred from homology"/>